<sequence length="55" mass="6083">MKLGAGLLFCEQKRSKKNFVNLDGVGEAAANQTNKSFLLLFFKKEVLPSLPLLQS</sequence>
<dbReference type="RefSeq" id="WP_319613664.1">
    <property type="nucleotide sequence ID" value="NZ_JAWXYB010000018.1"/>
</dbReference>
<reference evidence="1 2" key="1">
    <citation type="submission" date="2023-11" db="EMBL/GenBank/DDBJ databases">
        <title>MicrobeMod: A computational toolkit for identifying prokaryotic methylation and restriction-modification with nanopore sequencing.</title>
        <authorList>
            <person name="Crits-Christoph A."/>
            <person name="Kang S.C."/>
            <person name="Lee H."/>
            <person name="Ostrov N."/>
        </authorList>
    </citation>
    <scope>NUCLEOTIDE SEQUENCE [LARGE SCALE GENOMIC DNA]</scope>
    <source>
        <strain evidence="1 2">DSMZ 700</strain>
    </source>
</reference>
<organism evidence="1 2">
    <name type="scientific">Acidiphilium acidophilum</name>
    <name type="common">Thiobacillus acidophilus</name>
    <dbReference type="NCBI Taxonomy" id="76588"/>
    <lineage>
        <taxon>Bacteria</taxon>
        <taxon>Pseudomonadati</taxon>
        <taxon>Pseudomonadota</taxon>
        <taxon>Alphaproteobacteria</taxon>
        <taxon>Acetobacterales</taxon>
        <taxon>Acidocellaceae</taxon>
        <taxon>Acidiphilium</taxon>
    </lineage>
</organism>
<accession>A0AAW9DQ09</accession>
<proteinExistence type="predicted"/>
<dbReference type="Proteomes" id="UP001279553">
    <property type="component" value="Unassembled WGS sequence"/>
</dbReference>
<evidence type="ECO:0000313" key="2">
    <source>
        <dbReference type="Proteomes" id="UP001279553"/>
    </source>
</evidence>
<gene>
    <name evidence="1" type="ORF">SIL87_08175</name>
</gene>
<comment type="caution">
    <text evidence="1">The sequence shown here is derived from an EMBL/GenBank/DDBJ whole genome shotgun (WGS) entry which is preliminary data.</text>
</comment>
<name>A0AAW9DQ09_ACIAO</name>
<keyword evidence="2" id="KW-1185">Reference proteome</keyword>
<dbReference type="AlphaFoldDB" id="A0AAW9DQ09"/>
<evidence type="ECO:0000313" key="1">
    <source>
        <dbReference type="EMBL" id="MDX5930736.1"/>
    </source>
</evidence>
<protein>
    <submittedName>
        <fullName evidence="1">Uncharacterized protein</fullName>
    </submittedName>
</protein>
<dbReference type="EMBL" id="JAWXYB010000018">
    <property type="protein sequence ID" value="MDX5930736.1"/>
    <property type="molecule type" value="Genomic_DNA"/>
</dbReference>